<organism evidence="1 2">
    <name type="scientific">Deinococcus wulumuqiensis</name>
    <dbReference type="NCBI Taxonomy" id="980427"/>
    <lineage>
        <taxon>Bacteria</taxon>
        <taxon>Thermotogati</taxon>
        <taxon>Deinococcota</taxon>
        <taxon>Deinococci</taxon>
        <taxon>Deinococcales</taxon>
        <taxon>Deinococcaceae</taxon>
        <taxon>Deinococcus</taxon>
    </lineage>
</organism>
<gene>
    <name evidence="1" type="ORF">DVJ83_18880</name>
</gene>
<evidence type="ECO:0000313" key="2">
    <source>
        <dbReference type="Proteomes" id="UP000253744"/>
    </source>
</evidence>
<accession>A0A345INC4</accession>
<evidence type="ECO:0000313" key="1">
    <source>
        <dbReference type="EMBL" id="AXH01197.1"/>
    </source>
</evidence>
<dbReference type="EMBL" id="CP031164">
    <property type="protein sequence ID" value="AXH01197.1"/>
    <property type="molecule type" value="Genomic_DNA"/>
</dbReference>
<sequence length="82" mass="9173">MNRVELLTHLARRMNDHSDLPAEPESVTDDHRAALLAVWEAAQHGTPDQLREALTECAQVHERYGLAGGDWMREAAGEIRAD</sequence>
<dbReference type="KEGG" id="dwu:DVJ83_18880"/>
<reference evidence="1 2" key="1">
    <citation type="submission" date="2018-07" db="EMBL/GenBank/DDBJ databases">
        <title>Complete Genome and Methylome Analysis of Deinococcus wulumuqiensis NEB 479.</title>
        <authorList>
            <person name="Fomenkov A."/>
            <person name="Luyten Y."/>
            <person name="Vincze T."/>
            <person name="Anton B.P."/>
            <person name="Clark T."/>
            <person name="Roberts R.J."/>
            <person name="Morgan R.D."/>
        </authorList>
    </citation>
    <scope>NUCLEOTIDE SEQUENCE [LARGE SCALE GENOMIC DNA]</scope>
    <source>
        <strain evidence="1 2">NEB 479</strain>
        <plasmid evidence="2">Plasmid pdrdvi</plasmid>
    </source>
</reference>
<keyword evidence="1" id="KW-0614">Plasmid</keyword>
<proteinExistence type="predicted"/>
<dbReference type="AlphaFoldDB" id="A0A345INC4"/>
<dbReference type="RefSeq" id="WP_114673820.1">
    <property type="nucleotide sequence ID" value="NZ_CP031164.1"/>
</dbReference>
<geneLocation type="plasmid" evidence="2">
    <name>pdrdvi</name>
</geneLocation>
<dbReference type="Proteomes" id="UP000253744">
    <property type="component" value="Plasmid pDrdVI"/>
</dbReference>
<name>A0A345INC4_9DEIO</name>
<protein>
    <submittedName>
        <fullName evidence="1">Uncharacterized protein</fullName>
    </submittedName>
</protein>